<name>M1CH12_SOLTU</name>
<evidence type="ECO:0000256" key="2">
    <source>
        <dbReference type="ARBA" id="ARBA00023277"/>
    </source>
</evidence>
<protein>
    <recommendedName>
        <fullName evidence="4">Beta-amylase</fullName>
        <ecNumber evidence="4">3.2.1.2</ecNumber>
    </recommendedName>
</protein>
<dbReference type="SUPFAM" id="SSF51445">
    <property type="entry name" value="(Trans)glycosidases"/>
    <property type="match status" value="1"/>
</dbReference>
<dbReference type="PaxDb" id="4113-PGSC0003DMT400067289"/>
<dbReference type="Gramene" id="PGSC0003DMT400067289">
    <property type="protein sequence ID" value="PGSC0003DMT400067289"/>
    <property type="gene ID" value="PGSC0003DMG400026166"/>
</dbReference>
<dbReference type="PRINTS" id="PR00842">
    <property type="entry name" value="GLHYDLASE14B"/>
</dbReference>
<dbReference type="OrthoDB" id="1660156at2759"/>
<accession>M1CH12</accession>
<evidence type="ECO:0000313" key="5">
    <source>
        <dbReference type="EnsemblPlants" id="PGSC0003DMT400067289"/>
    </source>
</evidence>
<dbReference type="EC" id="3.2.1.2" evidence="4"/>
<keyword evidence="4" id="KW-0378">Hydrolase</keyword>
<evidence type="ECO:0000256" key="4">
    <source>
        <dbReference type="RuleBase" id="RU000509"/>
    </source>
</evidence>
<dbReference type="EnsemblPlants" id="PGSC0003DMT400067289">
    <property type="protein sequence ID" value="PGSC0003DMT400067289"/>
    <property type="gene ID" value="PGSC0003DMG400026166"/>
</dbReference>
<dbReference type="Pfam" id="PF01373">
    <property type="entry name" value="Glyco_hydro_14"/>
    <property type="match status" value="1"/>
</dbReference>
<keyword evidence="3 4" id="KW-0624">Polysaccharide degradation</keyword>
<dbReference type="OMA" id="DTEMCAF"/>
<keyword evidence="6" id="KW-1185">Reference proteome</keyword>
<evidence type="ECO:0000256" key="3">
    <source>
        <dbReference type="ARBA" id="ARBA00023326"/>
    </source>
</evidence>
<reference evidence="6" key="1">
    <citation type="journal article" date="2011" name="Nature">
        <title>Genome sequence and analysis of the tuber crop potato.</title>
        <authorList>
            <consortium name="The Potato Genome Sequencing Consortium"/>
        </authorList>
    </citation>
    <scope>NUCLEOTIDE SEQUENCE [LARGE SCALE GENOMIC DNA]</scope>
    <source>
        <strain evidence="6">cv. DM1-3 516 R44</strain>
    </source>
</reference>
<proteinExistence type="inferred from homology"/>
<dbReference type="AlphaFoldDB" id="M1CH12"/>
<dbReference type="InterPro" id="IPR017853">
    <property type="entry name" value="GH"/>
</dbReference>
<sequence>MLSRHYGTFHFTCLEMRNSEHPAYAKSGPQELVQQVLSVGWKENIDVAGENALARYDGYAYNQILLNARPNGINKNGPPKLKMAGLTYLRLSEKLLQSRNFRTFKTFVKKMHADLDYCPEYEKPAPLGRSKRA</sequence>
<dbReference type="RefSeq" id="XP_006360595.1">
    <property type="nucleotide sequence ID" value="XM_006360533.1"/>
</dbReference>
<dbReference type="Gene3D" id="3.20.20.80">
    <property type="entry name" value="Glycosidases"/>
    <property type="match status" value="1"/>
</dbReference>
<comment type="catalytic activity">
    <reaction evidence="4">
        <text>Hydrolysis of (1-&gt;4)-alpha-D-glucosidic linkages in polysaccharides so as to remove successive maltose units from the non-reducing ends of the chains.</text>
        <dbReference type="EC" id="3.2.1.2"/>
    </reaction>
</comment>
<dbReference type="GO" id="GO:0000272">
    <property type="term" value="P:polysaccharide catabolic process"/>
    <property type="evidence" value="ECO:0007669"/>
    <property type="project" value="UniProtKB-KW"/>
</dbReference>
<comment type="similarity">
    <text evidence="1 4">Belongs to the glycosyl hydrolase 14 family.</text>
</comment>
<dbReference type="InterPro" id="IPR001554">
    <property type="entry name" value="Glyco_hydro_14"/>
</dbReference>
<evidence type="ECO:0000256" key="1">
    <source>
        <dbReference type="ARBA" id="ARBA00005652"/>
    </source>
</evidence>
<keyword evidence="4" id="KW-0326">Glycosidase</keyword>
<dbReference type="InterPro" id="IPR001371">
    <property type="entry name" value="Glyco_hydro_14B_pln"/>
</dbReference>
<dbReference type="PANTHER" id="PTHR31352:SF40">
    <property type="entry name" value="BETA-AMYLASE 6"/>
    <property type="match status" value="1"/>
</dbReference>
<organism evidence="5 6">
    <name type="scientific">Solanum tuberosum</name>
    <name type="common">Potato</name>
    <dbReference type="NCBI Taxonomy" id="4113"/>
    <lineage>
        <taxon>Eukaryota</taxon>
        <taxon>Viridiplantae</taxon>
        <taxon>Streptophyta</taxon>
        <taxon>Embryophyta</taxon>
        <taxon>Tracheophyta</taxon>
        <taxon>Spermatophyta</taxon>
        <taxon>Magnoliopsida</taxon>
        <taxon>eudicotyledons</taxon>
        <taxon>Gunneridae</taxon>
        <taxon>Pentapetalae</taxon>
        <taxon>asterids</taxon>
        <taxon>lamiids</taxon>
        <taxon>Solanales</taxon>
        <taxon>Solanaceae</taxon>
        <taxon>Solanoideae</taxon>
        <taxon>Solaneae</taxon>
        <taxon>Solanum</taxon>
    </lineage>
</organism>
<dbReference type="Proteomes" id="UP000011115">
    <property type="component" value="Unassembled WGS sequence"/>
</dbReference>
<dbReference type="STRING" id="4113.M1CH12"/>
<reference evidence="5" key="2">
    <citation type="submission" date="2015-06" db="UniProtKB">
        <authorList>
            <consortium name="EnsemblPlants"/>
        </authorList>
    </citation>
    <scope>IDENTIFICATION</scope>
    <source>
        <strain evidence="5">DM1-3 516 R44</strain>
    </source>
</reference>
<dbReference type="HOGENOM" id="CLU_112194_0_0_1"/>
<keyword evidence="2 4" id="KW-0119">Carbohydrate metabolism</keyword>
<evidence type="ECO:0000313" key="6">
    <source>
        <dbReference type="Proteomes" id="UP000011115"/>
    </source>
</evidence>
<dbReference type="KEGG" id="sot:102592633"/>
<dbReference type="GO" id="GO:0016161">
    <property type="term" value="F:beta-amylase activity"/>
    <property type="evidence" value="ECO:0007669"/>
    <property type="project" value="UniProtKB-EC"/>
</dbReference>
<dbReference type="SMR" id="M1CH12"/>
<gene>
    <name evidence="5" type="primary">LOC102592633</name>
</gene>
<dbReference type="GeneID" id="102592633"/>
<dbReference type="InParanoid" id="M1CH12"/>
<dbReference type="eggNOG" id="ENOG502QUU5">
    <property type="taxonomic scope" value="Eukaryota"/>
</dbReference>
<dbReference type="PANTHER" id="PTHR31352">
    <property type="entry name" value="BETA-AMYLASE 1, CHLOROPLASTIC"/>
    <property type="match status" value="1"/>
</dbReference>